<dbReference type="AlphaFoldDB" id="A0A6H1ZVI4"/>
<protein>
    <submittedName>
        <fullName evidence="1">Uncharacterized protein</fullName>
    </submittedName>
</protein>
<gene>
    <name evidence="2" type="ORF">MM415A02064_0007</name>
    <name evidence="3" type="ORF">MM415B03844_0006</name>
    <name evidence="1" type="ORF">TM448A02169_0009</name>
    <name evidence="4" type="ORF">TM448B03160_0005</name>
</gene>
<evidence type="ECO:0000313" key="3">
    <source>
        <dbReference type="EMBL" id="QJA94481.1"/>
    </source>
</evidence>
<sequence>MDIEKLERELAMRMAGERPAGWPTDARGDFFWESQVLIDLLQEYESVPEAQAYFQTKFDELKANKNLGAPAAPTARPVPIVGR</sequence>
<proteinExistence type="predicted"/>
<evidence type="ECO:0000313" key="2">
    <source>
        <dbReference type="EMBL" id="QJA74285.1"/>
    </source>
</evidence>
<evidence type="ECO:0000313" key="4">
    <source>
        <dbReference type="EMBL" id="QJI02376.1"/>
    </source>
</evidence>
<accession>A0A6H1ZVI4</accession>
<organism evidence="1">
    <name type="scientific">viral metagenome</name>
    <dbReference type="NCBI Taxonomy" id="1070528"/>
    <lineage>
        <taxon>unclassified sequences</taxon>
        <taxon>metagenomes</taxon>
        <taxon>organismal metagenomes</taxon>
    </lineage>
</organism>
<dbReference type="EMBL" id="MT144996">
    <property type="protein sequence ID" value="QJI02376.1"/>
    <property type="molecule type" value="Genomic_DNA"/>
</dbReference>
<evidence type="ECO:0000313" key="1">
    <source>
        <dbReference type="EMBL" id="QJA51489.1"/>
    </source>
</evidence>
<dbReference type="EMBL" id="MT143235">
    <property type="protein sequence ID" value="QJA94481.1"/>
    <property type="molecule type" value="Genomic_DNA"/>
</dbReference>
<reference evidence="1" key="1">
    <citation type="submission" date="2020-03" db="EMBL/GenBank/DDBJ databases">
        <title>The deep terrestrial virosphere.</title>
        <authorList>
            <person name="Holmfeldt K."/>
            <person name="Nilsson E."/>
            <person name="Simone D."/>
            <person name="Lopez-Fernandez M."/>
            <person name="Wu X."/>
            <person name="de Brujin I."/>
            <person name="Lundin D."/>
            <person name="Andersson A."/>
            <person name="Bertilsson S."/>
            <person name="Dopson M."/>
        </authorList>
    </citation>
    <scope>NUCLEOTIDE SEQUENCE</scope>
    <source>
        <strain evidence="2">MM415A02064</strain>
        <strain evidence="3">MM415B03844</strain>
        <strain evidence="1">TM448A02169</strain>
        <strain evidence="4">TM448B03160</strain>
    </source>
</reference>
<dbReference type="EMBL" id="MT142087">
    <property type="protein sequence ID" value="QJA74285.1"/>
    <property type="molecule type" value="Genomic_DNA"/>
</dbReference>
<name>A0A6H1ZVI4_9ZZZZ</name>
<dbReference type="EMBL" id="MT144267">
    <property type="protein sequence ID" value="QJA51489.1"/>
    <property type="molecule type" value="Genomic_DNA"/>
</dbReference>